<evidence type="ECO:0000313" key="1">
    <source>
        <dbReference type="EMBL" id="OCT55523.1"/>
    </source>
</evidence>
<accession>A0A974BP03</accession>
<organism evidence="1">
    <name type="scientific">Xenopus laevis</name>
    <name type="common">African clawed frog</name>
    <dbReference type="NCBI Taxonomy" id="8355"/>
    <lineage>
        <taxon>Eukaryota</taxon>
        <taxon>Metazoa</taxon>
        <taxon>Chordata</taxon>
        <taxon>Craniata</taxon>
        <taxon>Vertebrata</taxon>
        <taxon>Euteleostomi</taxon>
        <taxon>Amphibia</taxon>
        <taxon>Batrachia</taxon>
        <taxon>Anura</taxon>
        <taxon>Pipoidea</taxon>
        <taxon>Pipidae</taxon>
        <taxon>Xenopodinae</taxon>
        <taxon>Xenopus</taxon>
        <taxon>Xenopus</taxon>
    </lineage>
</organism>
<dbReference type="Proteomes" id="UP000694892">
    <property type="component" value="Unassembled WGS sequence"/>
</dbReference>
<gene>
    <name evidence="1" type="ORF">XELAEV_18001663mg</name>
</gene>
<proteinExistence type="predicted"/>
<sequence>MGSNENWGVYIRNMHGGGILTCRGHTALLSPSLGKVYSPGRAHSSASENQPCDKAACAPLRCHVSVACL</sequence>
<name>A0A974BP03_XENLA</name>
<reference evidence="1" key="1">
    <citation type="submission" date="2016-05" db="EMBL/GenBank/DDBJ databases">
        <title>WGS assembly of Xenopus laevis.</title>
        <authorList>
            <person name="Session A."/>
            <person name="Uno Y."/>
            <person name="Kwon T."/>
            <person name="Chapman J."/>
            <person name="Toyoda A."/>
            <person name="Takahashi S."/>
            <person name="Fukui A."/>
            <person name="Hikosaka A."/>
            <person name="Putnam N."/>
            <person name="Stites J."/>
            <person name="Van Heeringen S."/>
            <person name="Quigley I."/>
            <person name="Heinz S."/>
            <person name="Hellsten U."/>
            <person name="Lyons J."/>
            <person name="Suzuki A."/>
            <person name="Kondo M."/>
            <person name="Ogino H."/>
            <person name="Ochi H."/>
            <person name="Bogdanovic O."/>
            <person name="Lister R."/>
            <person name="Georgiou G."/>
            <person name="Paranjpe S."/>
            <person name="Van Kruijsbergen I."/>
            <person name="Mozaffari S."/>
            <person name="Shu S."/>
            <person name="Schmutz J."/>
            <person name="Jenkins J."/>
            <person name="Grimwood J."/>
            <person name="Carlson J."/>
            <person name="Mitros T."/>
            <person name="Simakov O."/>
            <person name="Heald R."/>
            <person name="Miller K."/>
            <person name="Haudenschild C."/>
            <person name="Kuroki Y."/>
            <person name="Tanaka T."/>
            <person name="Michiue T."/>
            <person name="Watanabe M."/>
            <person name="Kinoshita T."/>
            <person name="Ohta Y."/>
            <person name="Mawaribuchi S."/>
            <person name="Suzuki Y."/>
            <person name="Haramoto Y."/>
            <person name="Yamamoto T."/>
            <person name="Takagi C."/>
            <person name="Kitzman J."/>
            <person name="Shendure J."/>
            <person name="Nakayama T."/>
            <person name="Izutsu Y."/>
            <person name="Robert J."/>
            <person name="Dichmann D."/>
            <person name="Flajnik M."/>
            <person name="Houston D."/>
            <person name="Marcotte E."/>
            <person name="Wallingford J."/>
            <person name="Ito Y."/>
            <person name="Asashima M."/>
            <person name="Ueno N."/>
            <person name="Matsuda Y."/>
            <person name="Jan Veenstra G."/>
            <person name="Fujiyama A."/>
            <person name="Harland R."/>
            <person name="Taira M."/>
            <person name="Rokhsar D.S."/>
        </authorList>
    </citation>
    <scope>NUCLEOTIDE SEQUENCE</scope>
    <source>
        <strain evidence="1">J</strain>
        <tissue evidence="1">Blood</tissue>
    </source>
</reference>
<dbReference type="EMBL" id="KV485935">
    <property type="protein sequence ID" value="OCT55523.1"/>
    <property type="molecule type" value="Genomic_DNA"/>
</dbReference>
<protein>
    <submittedName>
        <fullName evidence="1">Uncharacterized protein</fullName>
    </submittedName>
</protein>
<dbReference type="AlphaFoldDB" id="A0A974BP03"/>